<dbReference type="RefSeq" id="WP_253747515.1">
    <property type="nucleotide sequence ID" value="NZ_BAABKA010000060.1"/>
</dbReference>
<feature type="domain" description="Beta-lactamase-related" evidence="1">
    <location>
        <begin position="23"/>
        <end position="378"/>
    </location>
</feature>
<dbReference type="InterPro" id="IPR001466">
    <property type="entry name" value="Beta-lactam-related"/>
</dbReference>
<dbReference type="PANTHER" id="PTHR43283:SF3">
    <property type="entry name" value="BETA-LACTAMASE FAMILY PROTEIN (AFU_ORTHOLOGUE AFUA_5G07500)"/>
    <property type="match status" value="1"/>
</dbReference>
<name>A0A9X2GT81_9ACTN</name>
<dbReference type="Gene3D" id="3.40.710.10">
    <property type="entry name" value="DD-peptidase/beta-lactamase superfamily"/>
    <property type="match status" value="1"/>
</dbReference>
<organism evidence="2 3">
    <name type="scientific">Nonomuraea thailandensis</name>
    <dbReference type="NCBI Taxonomy" id="1188745"/>
    <lineage>
        <taxon>Bacteria</taxon>
        <taxon>Bacillati</taxon>
        <taxon>Actinomycetota</taxon>
        <taxon>Actinomycetes</taxon>
        <taxon>Streptosporangiales</taxon>
        <taxon>Streptosporangiaceae</taxon>
        <taxon>Nonomuraea</taxon>
    </lineage>
</organism>
<dbReference type="Proteomes" id="UP001139648">
    <property type="component" value="Unassembled WGS sequence"/>
</dbReference>
<dbReference type="PANTHER" id="PTHR43283">
    <property type="entry name" value="BETA-LACTAMASE-RELATED"/>
    <property type="match status" value="1"/>
</dbReference>
<reference evidence="2" key="1">
    <citation type="submission" date="2022-06" db="EMBL/GenBank/DDBJ databases">
        <title>Sequencing the genomes of 1000 actinobacteria strains.</title>
        <authorList>
            <person name="Klenk H.-P."/>
        </authorList>
    </citation>
    <scope>NUCLEOTIDE SEQUENCE</scope>
    <source>
        <strain evidence="2">DSM 46694</strain>
    </source>
</reference>
<accession>A0A9X2GT81</accession>
<dbReference type="SUPFAM" id="SSF56601">
    <property type="entry name" value="beta-lactamase/transpeptidase-like"/>
    <property type="match status" value="1"/>
</dbReference>
<dbReference type="InterPro" id="IPR012338">
    <property type="entry name" value="Beta-lactam/transpept-like"/>
</dbReference>
<dbReference type="EMBL" id="JAMZEB010000002">
    <property type="protein sequence ID" value="MCP2359998.1"/>
    <property type="molecule type" value="Genomic_DNA"/>
</dbReference>
<evidence type="ECO:0000259" key="1">
    <source>
        <dbReference type="Pfam" id="PF00144"/>
    </source>
</evidence>
<dbReference type="InterPro" id="IPR050789">
    <property type="entry name" value="Diverse_Enzym_Activities"/>
</dbReference>
<protein>
    <submittedName>
        <fullName evidence="2">CubicO group peptidase (Beta-lactamase class C family)</fullName>
    </submittedName>
</protein>
<dbReference type="Pfam" id="PF00144">
    <property type="entry name" value="Beta-lactamase"/>
    <property type="match status" value="1"/>
</dbReference>
<evidence type="ECO:0000313" key="2">
    <source>
        <dbReference type="EMBL" id="MCP2359998.1"/>
    </source>
</evidence>
<keyword evidence="3" id="KW-1185">Reference proteome</keyword>
<gene>
    <name evidence="2" type="ORF">HD597_007018</name>
</gene>
<dbReference type="AlphaFoldDB" id="A0A9X2GT81"/>
<proteinExistence type="predicted"/>
<evidence type="ECO:0000313" key="3">
    <source>
        <dbReference type="Proteomes" id="UP001139648"/>
    </source>
</evidence>
<sequence length="388" mass="41289">MKTVVTPSSAGMDEAALARVGAAVQEDIGAGRHYGASILIARGGNIVYRQVLGSVAAGRPAADDDRYLLMSMSKAYTAALVLRAIDHGRFGLDTRVTELVPGFEVAGKARATVRQLLNHTAGLPFGLVPPPLTFDQVGDLPGKVAAINALPAVYTPGTRCIYTSGLGFDLLGQILVNTDSQGRGFRQIVHDDLFVPLGMSDSSFGAPLNDPRRVPVSFTPQNTRPTTPAILHMFNQVFDADAEVPSGNAYSTVDDVFRFTEALRGRGTANGHRLISPALYDYSHQNHTGDLVNEAVTFETEARGLEPMRANYTLLGGYVRGTGHMLTTAGQTASPDAITAVGGASTGWMIDPRRDVTVIFLSAGFNEGLSHLIRLQRINDLALAAVND</sequence>
<comment type="caution">
    <text evidence="2">The sequence shown here is derived from an EMBL/GenBank/DDBJ whole genome shotgun (WGS) entry which is preliminary data.</text>
</comment>